<feature type="domain" description="TonB-dependent receptor-like beta-barrel" evidence="13">
    <location>
        <begin position="477"/>
        <end position="814"/>
    </location>
</feature>
<dbReference type="NCBIfam" id="TIGR04057">
    <property type="entry name" value="SusC_RagA_signa"/>
    <property type="match status" value="1"/>
</dbReference>
<evidence type="ECO:0000256" key="11">
    <source>
        <dbReference type="RuleBase" id="RU003357"/>
    </source>
</evidence>
<comment type="similarity">
    <text evidence="10 11">Belongs to the TonB-dependent receptor family.</text>
</comment>
<accession>A0A1M7Z7R3</accession>
<keyword evidence="9 10" id="KW-0998">Cell outer membrane</keyword>
<evidence type="ECO:0000256" key="3">
    <source>
        <dbReference type="ARBA" id="ARBA00022452"/>
    </source>
</evidence>
<dbReference type="PROSITE" id="PS52016">
    <property type="entry name" value="TONB_DEPENDENT_REC_3"/>
    <property type="match status" value="1"/>
</dbReference>
<keyword evidence="16" id="KW-1185">Reference proteome</keyword>
<dbReference type="InterPro" id="IPR039426">
    <property type="entry name" value="TonB-dep_rcpt-like"/>
</dbReference>
<evidence type="ECO:0000256" key="1">
    <source>
        <dbReference type="ARBA" id="ARBA00004571"/>
    </source>
</evidence>
<dbReference type="InterPro" id="IPR000531">
    <property type="entry name" value="Beta-barrel_TonB"/>
</dbReference>
<dbReference type="Gene3D" id="2.170.130.10">
    <property type="entry name" value="TonB-dependent receptor, plug domain"/>
    <property type="match status" value="1"/>
</dbReference>
<dbReference type="PANTHER" id="PTHR30069:SF29">
    <property type="entry name" value="HEMOGLOBIN AND HEMOGLOBIN-HAPTOGLOBIN-BINDING PROTEIN 1-RELATED"/>
    <property type="match status" value="1"/>
</dbReference>
<dbReference type="InterPro" id="IPR036942">
    <property type="entry name" value="Beta-barrel_TonB_sf"/>
</dbReference>
<dbReference type="Gene3D" id="2.40.170.20">
    <property type="entry name" value="TonB-dependent receptor, beta-barrel domain"/>
    <property type="match status" value="1"/>
</dbReference>
<keyword evidence="4 10" id="KW-0812">Transmembrane</keyword>
<keyword evidence="8" id="KW-0675">Receptor</keyword>
<reference evidence="16" key="1">
    <citation type="submission" date="2016-12" db="EMBL/GenBank/DDBJ databases">
        <authorList>
            <person name="Varghese N."/>
            <person name="Submissions S."/>
        </authorList>
    </citation>
    <scope>NUCLEOTIDE SEQUENCE [LARGE SCALE GENOMIC DNA]</scope>
    <source>
        <strain evidence="16">DSM 25035</strain>
    </source>
</reference>
<dbReference type="EMBL" id="FRXN01000001">
    <property type="protein sequence ID" value="SHO60941.1"/>
    <property type="molecule type" value="Genomic_DNA"/>
</dbReference>
<gene>
    <name evidence="15" type="ORF">SAMN04488108_1130</name>
</gene>
<dbReference type="GO" id="GO:0009279">
    <property type="term" value="C:cell outer membrane"/>
    <property type="evidence" value="ECO:0007669"/>
    <property type="project" value="UniProtKB-SubCell"/>
</dbReference>
<protein>
    <submittedName>
        <fullName evidence="15">TonB-linked outer membrane protein, SusC/RagA family</fullName>
    </submittedName>
</protein>
<dbReference type="InterPro" id="IPR008969">
    <property type="entry name" value="CarboxyPept-like_regulatory"/>
</dbReference>
<evidence type="ECO:0000259" key="14">
    <source>
        <dbReference type="Pfam" id="PF07715"/>
    </source>
</evidence>
<dbReference type="Pfam" id="PF00593">
    <property type="entry name" value="TonB_dep_Rec_b-barrel"/>
    <property type="match status" value="1"/>
</dbReference>
<evidence type="ECO:0000256" key="9">
    <source>
        <dbReference type="ARBA" id="ARBA00023237"/>
    </source>
</evidence>
<keyword evidence="12" id="KW-1133">Transmembrane helix</keyword>
<dbReference type="InterPro" id="IPR037066">
    <property type="entry name" value="Plug_dom_sf"/>
</dbReference>
<dbReference type="GO" id="GO:0015344">
    <property type="term" value="F:siderophore uptake transmembrane transporter activity"/>
    <property type="evidence" value="ECO:0007669"/>
    <property type="project" value="TreeGrafter"/>
</dbReference>
<dbReference type="Pfam" id="PF07715">
    <property type="entry name" value="Plug"/>
    <property type="match status" value="1"/>
</dbReference>
<dbReference type="RefSeq" id="WP_083586379.1">
    <property type="nucleotide sequence ID" value="NZ_FRXN01000001.1"/>
</dbReference>
<dbReference type="PANTHER" id="PTHR30069">
    <property type="entry name" value="TONB-DEPENDENT OUTER MEMBRANE RECEPTOR"/>
    <property type="match status" value="1"/>
</dbReference>
<keyword evidence="7 10" id="KW-0472">Membrane</keyword>
<evidence type="ECO:0000313" key="15">
    <source>
        <dbReference type="EMBL" id="SHO60941.1"/>
    </source>
</evidence>
<dbReference type="Proteomes" id="UP000184609">
    <property type="component" value="Unassembled WGS sequence"/>
</dbReference>
<dbReference type="SUPFAM" id="SSF56935">
    <property type="entry name" value="Porins"/>
    <property type="match status" value="1"/>
</dbReference>
<keyword evidence="2 10" id="KW-0813">Transport</keyword>
<dbReference type="GO" id="GO:0044718">
    <property type="term" value="P:siderophore transmembrane transport"/>
    <property type="evidence" value="ECO:0007669"/>
    <property type="project" value="TreeGrafter"/>
</dbReference>
<proteinExistence type="inferred from homology"/>
<name>A0A1M7Z7R3_9BACT</name>
<dbReference type="InterPro" id="IPR012910">
    <property type="entry name" value="Plug_dom"/>
</dbReference>
<feature type="transmembrane region" description="Helical" evidence="12">
    <location>
        <begin position="12"/>
        <end position="34"/>
    </location>
</feature>
<organism evidence="15 16">
    <name type="scientific">Algoriphagus zhangzhouensis</name>
    <dbReference type="NCBI Taxonomy" id="1073327"/>
    <lineage>
        <taxon>Bacteria</taxon>
        <taxon>Pseudomonadati</taxon>
        <taxon>Bacteroidota</taxon>
        <taxon>Cytophagia</taxon>
        <taxon>Cytophagales</taxon>
        <taxon>Cyclobacteriaceae</taxon>
        <taxon>Algoriphagus</taxon>
    </lineage>
</organism>
<keyword evidence="6 11" id="KW-0798">TonB box</keyword>
<evidence type="ECO:0000313" key="16">
    <source>
        <dbReference type="Proteomes" id="UP000184609"/>
    </source>
</evidence>
<evidence type="ECO:0000256" key="5">
    <source>
        <dbReference type="ARBA" id="ARBA00022729"/>
    </source>
</evidence>
<evidence type="ECO:0000256" key="7">
    <source>
        <dbReference type="ARBA" id="ARBA00023136"/>
    </source>
</evidence>
<dbReference type="OrthoDB" id="9768177at2"/>
<dbReference type="InterPro" id="IPR023996">
    <property type="entry name" value="TonB-dep_OMP_SusC/RagA"/>
</dbReference>
<dbReference type="AlphaFoldDB" id="A0A1M7Z7R3"/>
<evidence type="ECO:0000256" key="8">
    <source>
        <dbReference type="ARBA" id="ARBA00023170"/>
    </source>
</evidence>
<evidence type="ECO:0000256" key="10">
    <source>
        <dbReference type="PROSITE-ProRule" id="PRU01360"/>
    </source>
</evidence>
<dbReference type="Gene3D" id="2.60.40.1120">
    <property type="entry name" value="Carboxypeptidase-like, regulatory domain"/>
    <property type="match status" value="1"/>
</dbReference>
<keyword evidence="5" id="KW-0732">Signal</keyword>
<evidence type="ECO:0000259" key="13">
    <source>
        <dbReference type="Pfam" id="PF00593"/>
    </source>
</evidence>
<dbReference type="STRING" id="1073327.SAMN04488108_1130"/>
<dbReference type="Pfam" id="PF13715">
    <property type="entry name" value="CarbopepD_reg_2"/>
    <property type="match status" value="1"/>
</dbReference>
<evidence type="ECO:0000256" key="4">
    <source>
        <dbReference type="ARBA" id="ARBA00022692"/>
    </source>
</evidence>
<comment type="subcellular location">
    <subcellularLocation>
        <location evidence="1 10">Cell outer membrane</location>
        <topology evidence="1 10">Multi-pass membrane protein</topology>
    </subcellularLocation>
</comment>
<feature type="domain" description="TonB-dependent receptor plug" evidence="14">
    <location>
        <begin position="141"/>
        <end position="265"/>
    </location>
</feature>
<dbReference type="SUPFAM" id="SSF49464">
    <property type="entry name" value="Carboxypeptidase regulatory domain-like"/>
    <property type="match status" value="1"/>
</dbReference>
<dbReference type="NCBIfam" id="TIGR04056">
    <property type="entry name" value="OMP_RagA_SusC"/>
    <property type="match status" value="1"/>
</dbReference>
<dbReference type="InterPro" id="IPR023997">
    <property type="entry name" value="TonB-dep_OMP_SusC/RagA_CS"/>
</dbReference>
<keyword evidence="3 10" id="KW-1134">Transmembrane beta strand</keyword>
<evidence type="ECO:0000256" key="12">
    <source>
        <dbReference type="SAM" id="Phobius"/>
    </source>
</evidence>
<evidence type="ECO:0000256" key="2">
    <source>
        <dbReference type="ARBA" id="ARBA00022448"/>
    </source>
</evidence>
<evidence type="ECO:0000256" key="6">
    <source>
        <dbReference type="ARBA" id="ARBA00023077"/>
    </source>
</evidence>
<sequence length="1131" mass="124667">MKHFSKNRKTKILWGVPMIFGMAMIPLFEASAMISPTPNLMEEAMQAQQIRGKIVSSVDGLPLPGVTVLEKGTTNGTVTEIDGTFSINVSGPTSVLVFSYVGFDPQEITVGNQSSIDVTMSETATDMSEVVVTAFGIKRDQRSLGYDVSSVQGEELTQVSQENVLGSLAGRMPGVQINQTSGPGSSISMVIRGATSLTTDNQPLFVVDGIPMSNSLNNVRQNGDGNQVDYGNAISDISPDDIESISVLKGPSAAALYGTRAGNGVVIITTKSGSNNKALGVSFSTSNVFEQPTKLLDFHYKYANGNREGVFNEGSAYWGGPALNAGNTAIQWNSPLDADGNPIATELIAYPNAMRDFMQTGVTSSNNVSVDGGNDRGSFRASYSNMLNRGIIPGSDLYRNSFGTSLSYKITDKLTFNSNINYVNSKSNNRPSTGDRRANPLEAVYGSPYIDYEQMKDYWVEGQEGIQQVRTEQGDNPYFIALGIRNGFVRDRIYGNASLDYQFSESFNIRARYSLDRSDETLETKIPFSYSRMARGGYYVSDITTQESNADVLASWNKDFGKLDVNASVGGNIMNRHGFSTNVGVGSNRNNGLVIPGIFNVQNIPADNRSVSNSYYDRAIYSIYGLASFGYADQLYLDLTARNDWSSTLPRENRSYFYPSASLSWLANYTLGMSDEIDLFKFRFGWAQVGNDTGPYNLVPNLSTGTYNNINTASMQSGLLNPDLKPEQATSYEGGIDLHMFNNRVRFSGTYYVIDNRNQIFSVNLPASSGYTGRLINAGLIQSKGLELALGGTVLQKQDLTWDVNFNWSRNRTTVKELTEGLDRITLWSENGGGAITFVGEQIGDMYSRGFVQVEDPSSPYYKWPVLSNAGEWQRLSDAEDLRKVGNFNPDFMLGFQTTLNIKRFVISASIDWRQGGEFMSFTYRYGESDWKSQRQLDMLIPGSLYTTDELIAMMKANPDKYIIPTAGNFPRVGGHTAATGGYYIDENGNDGAFVPGVIQTAGQDTPDDYSDDVYEEHLGGEGTNFYPITDTYPWSFNEQVTFDATFIKLRELSLGYRLPNMGAFKNITFSVYTRNLMIWTKAQVGIDPERAFWANSGNQGNTSSQFRQGIERQNVMPWTAPVGFKLNFNL</sequence>